<dbReference type="GeneID" id="103391637"/>
<evidence type="ECO:0000259" key="5">
    <source>
        <dbReference type="PROSITE" id="PS50915"/>
    </source>
</evidence>
<dbReference type="InterPro" id="IPR011024">
    <property type="entry name" value="G_crystallin-like"/>
</dbReference>
<evidence type="ECO:0000313" key="6">
    <source>
        <dbReference type="Ensembl" id="ENSCSEP00000005914.1"/>
    </source>
</evidence>
<dbReference type="GO" id="GO:0005212">
    <property type="term" value="F:structural constituent of eye lens"/>
    <property type="evidence" value="ECO:0007669"/>
    <property type="project" value="UniProtKB-KW"/>
</dbReference>
<dbReference type="GO" id="GO:0002088">
    <property type="term" value="P:lens development in camera-type eye"/>
    <property type="evidence" value="ECO:0007669"/>
    <property type="project" value="TreeGrafter"/>
</dbReference>
<dbReference type="FunFam" id="2.60.20.10:FF:000001">
    <property type="entry name" value="Crystallin gamma S"/>
    <property type="match status" value="1"/>
</dbReference>
<comment type="similarity">
    <text evidence="2">Belongs to the beta/gamma-crystallin family.</text>
</comment>
<organism evidence="6 7">
    <name type="scientific">Cynoglossus semilaevis</name>
    <name type="common">Tongue sole</name>
    <dbReference type="NCBI Taxonomy" id="244447"/>
    <lineage>
        <taxon>Eukaryota</taxon>
        <taxon>Metazoa</taxon>
        <taxon>Chordata</taxon>
        <taxon>Craniata</taxon>
        <taxon>Vertebrata</taxon>
        <taxon>Euteleostomi</taxon>
        <taxon>Actinopterygii</taxon>
        <taxon>Neopterygii</taxon>
        <taxon>Teleostei</taxon>
        <taxon>Neoteleostei</taxon>
        <taxon>Acanthomorphata</taxon>
        <taxon>Carangaria</taxon>
        <taxon>Pleuronectiformes</taxon>
        <taxon>Pleuronectoidei</taxon>
        <taxon>Cynoglossidae</taxon>
        <taxon>Cynoglossinae</taxon>
        <taxon>Cynoglossus</taxon>
    </lineage>
</organism>
<dbReference type="PANTHER" id="PTHR11818">
    <property type="entry name" value="BETA/GAMMA CRYSTALLIN"/>
    <property type="match status" value="1"/>
</dbReference>
<dbReference type="InParanoid" id="A0A3P8UVS3"/>
<dbReference type="PROSITE" id="PS50915">
    <property type="entry name" value="CRYSTALLIN_BETA_GAMMA"/>
    <property type="match status" value="3"/>
</dbReference>
<dbReference type="Ensembl" id="ENSCSET00000005978.1">
    <property type="protein sequence ID" value="ENSCSEP00000005914.1"/>
    <property type="gene ID" value="ENSCSEG00000003820.1"/>
</dbReference>
<dbReference type="KEGG" id="csem:103391637"/>
<feature type="domain" description="Beta/gamma crystallin 'Greek key'" evidence="5">
    <location>
        <begin position="132"/>
        <end position="174"/>
    </location>
</feature>
<dbReference type="GeneTree" id="ENSGT00940000163322"/>
<reference evidence="6" key="3">
    <citation type="submission" date="2025-09" db="UniProtKB">
        <authorList>
            <consortium name="Ensembl"/>
        </authorList>
    </citation>
    <scope>IDENTIFICATION</scope>
</reference>
<protein>
    <submittedName>
        <fullName evidence="6">Gamma-crystallin M2-like</fullName>
    </submittedName>
</protein>
<dbReference type="RefSeq" id="XP_008326210.1">
    <property type="nucleotide sequence ID" value="XM_008327988.3"/>
</dbReference>
<evidence type="ECO:0000313" key="7">
    <source>
        <dbReference type="Proteomes" id="UP000265120"/>
    </source>
</evidence>
<proteinExistence type="inferred from homology"/>
<dbReference type="OrthoDB" id="8407241at2759"/>
<dbReference type="SUPFAM" id="SSF49695">
    <property type="entry name" value="gamma-Crystallin-like"/>
    <property type="match status" value="1"/>
</dbReference>
<dbReference type="PANTHER" id="PTHR11818:SF119">
    <property type="entry name" value="GAMMA-CRYSTALLIN D"/>
    <property type="match status" value="1"/>
</dbReference>
<evidence type="ECO:0000256" key="4">
    <source>
        <dbReference type="ARBA" id="ARBA00022737"/>
    </source>
</evidence>
<sequence>MSSKIIFYEERDFQGRAFERDSDCPDTQPHFSRCNSIKVESGCWVLYEKPNFTGHQYVLTRGEYPNYQHWMGFSDTIGSCKTFSYTTGGPHRIRIYDRPNLQGHMMEFSEDCESVQDHFRCRDIYSCNVVEGFWTMYDQPGYRGQQFFMRPGEYRKFSDWGSNSAINGSFRRVTEF</sequence>
<comment type="function">
    <text evidence="1">Crystallins are the dominant structural components of the vertebrate eye lens.</text>
</comment>
<dbReference type="STRING" id="244447.ENSCSEP00000005914"/>
<evidence type="ECO:0000256" key="1">
    <source>
        <dbReference type="ARBA" id="ARBA00003689"/>
    </source>
</evidence>
<reference evidence="6 7" key="1">
    <citation type="journal article" date="2014" name="Nat. Genet.">
        <title>Whole-genome sequence of a flatfish provides insights into ZW sex chromosome evolution and adaptation to a benthic lifestyle.</title>
        <authorList>
            <person name="Chen S."/>
            <person name="Zhang G."/>
            <person name="Shao C."/>
            <person name="Huang Q."/>
            <person name="Liu G."/>
            <person name="Zhang P."/>
            <person name="Song W."/>
            <person name="An N."/>
            <person name="Chalopin D."/>
            <person name="Volff J.N."/>
            <person name="Hong Y."/>
            <person name="Li Q."/>
            <person name="Sha Z."/>
            <person name="Zhou H."/>
            <person name="Xie M."/>
            <person name="Yu Q."/>
            <person name="Liu Y."/>
            <person name="Xiang H."/>
            <person name="Wang N."/>
            <person name="Wu K."/>
            <person name="Yang C."/>
            <person name="Zhou Q."/>
            <person name="Liao X."/>
            <person name="Yang L."/>
            <person name="Hu Q."/>
            <person name="Zhang J."/>
            <person name="Meng L."/>
            <person name="Jin L."/>
            <person name="Tian Y."/>
            <person name="Lian J."/>
            <person name="Yang J."/>
            <person name="Miao G."/>
            <person name="Liu S."/>
            <person name="Liang Z."/>
            <person name="Yan F."/>
            <person name="Li Y."/>
            <person name="Sun B."/>
            <person name="Zhang H."/>
            <person name="Zhang J."/>
            <person name="Zhu Y."/>
            <person name="Du M."/>
            <person name="Zhao Y."/>
            <person name="Schartl M."/>
            <person name="Tang Q."/>
            <person name="Wang J."/>
        </authorList>
    </citation>
    <scope>NUCLEOTIDE SEQUENCE</scope>
</reference>
<dbReference type="SMART" id="SM00247">
    <property type="entry name" value="XTALbg"/>
    <property type="match status" value="2"/>
</dbReference>
<evidence type="ECO:0000256" key="3">
    <source>
        <dbReference type="ARBA" id="ARBA00022613"/>
    </source>
</evidence>
<reference evidence="6" key="2">
    <citation type="submission" date="2025-08" db="UniProtKB">
        <authorList>
            <consortium name="Ensembl"/>
        </authorList>
    </citation>
    <scope>IDENTIFICATION</scope>
</reference>
<dbReference type="InterPro" id="IPR001064">
    <property type="entry name" value="Beta/gamma_crystallin"/>
</dbReference>
<evidence type="ECO:0000256" key="2">
    <source>
        <dbReference type="ARBA" id="ARBA00009646"/>
    </source>
</evidence>
<dbReference type="Proteomes" id="UP000265120">
    <property type="component" value="Chromosome 16"/>
</dbReference>
<keyword evidence="7" id="KW-1185">Reference proteome</keyword>
<dbReference type="GO" id="GO:0007601">
    <property type="term" value="P:visual perception"/>
    <property type="evidence" value="ECO:0007669"/>
    <property type="project" value="TreeGrafter"/>
</dbReference>
<dbReference type="Pfam" id="PF00030">
    <property type="entry name" value="Crystall"/>
    <property type="match status" value="2"/>
</dbReference>
<dbReference type="FunFam" id="2.60.20.10:FF:000003">
    <property type="entry name" value="Crystallin gamma S"/>
    <property type="match status" value="1"/>
</dbReference>
<feature type="domain" description="Beta/gamma crystallin 'Greek key'" evidence="5">
    <location>
        <begin position="3"/>
        <end position="41"/>
    </location>
</feature>
<dbReference type="PRINTS" id="PR01367">
    <property type="entry name" value="BGCRYSTALLIN"/>
</dbReference>
<dbReference type="OMA" id="EFSDDCD"/>
<dbReference type="InterPro" id="IPR050252">
    <property type="entry name" value="Beta/Gamma-Crystallin"/>
</dbReference>
<feature type="domain" description="Beta/gamma crystallin 'Greek key'" evidence="5">
    <location>
        <begin position="42"/>
        <end position="84"/>
    </location>
</feature>
<keyword evidence="3" id="KW-0273">Eye lens protein</keyword>
<dbReference type="AlphaFoldDB" id="A0A3P8UVS3"/>
<keyword evidence="4" id="KW-0677">Repeat</keyword>
<name>A0A3P8UVS3_CYNSE</name>
<dbReference type="Gene3D" id="2.60.20.10">
    <property type="entry name" value="Crystallins"/>
    <property type="match status" value="2"/>
</dbReference>
<accession>A0A3P8UVS3</accession>